<feature type="domain" description="Oxidoreductase acuF-like C2H2 type zinc-finger" evidence="2">
    <location>
        <begin position="330"/>
        <end position="357"/>
    </location>
</feature>
<feature type="compositionally biased region" description="Basic and acidic residues" evidence="1">
    <location>
        <begin position="287"/>
        <end position="297"/>
    </location>
</feature>
<dbReference type="HOGENOM" id="CLU_017828_0_0_1"/>
<gene>
    <name evidence="3" type="ORF">PV11_07011</name>
</gene>
<dbReference type="InterPro" id="IPR058925">
    <property type="entry name" value="zf-C2H2_AcuF"/>
</dbReference>
<evidence type="ECO:0000313" key="4">
    <source>
        <dbReference type="Proteomes" id="UP000053599"/>
    </source>
</evidence>
<feature type="compositionally biased region" description="Polar residues" evidence="1">
    <location>
        <begin position="277"/>
        <end position="286"/>
    </location>
</feature>
<feature type="compositionally biased region" description="Polar residues" evidence="1">
    <location>
        <begin position="298"/>
        <end position="308"/>
    </location>
</feature>
<dbReference type="PANTHER" id="PTHR35391">
    <property type="entry name" value="C2H2-TYPE DOMAIN-CONTAINING PROTEIN-RELATED"/>
    <property type="match status" value="1"/>
</dbReference>
<reference evidence="3 4" key="1">
    <citation type="submission" date="2015-01" db="EMBL/GenBank/DDBJ databases">
        <title>The Genome Sequence of Exophiala sideris CBS121828.</title>
        <authorList>
            <consortium name="The Broad Institute Genomics Platform"/>
            <person name="Cuomo C."/>
            <person name="de Hoog S."/>
            <person name="Gorbushina A."/>
            <person name="Stielow B."/>
            <person name="Teixiera M."/>
            <person name="Abouelleil A."/>
            <person name="Chapman S.B."/>
            <person name="Priest M."/>
            <person name="Young S.K."/>
            <person name="Wortman J."/>
            <person name="Nusbaum C."/>
            <person name="Birren B."/>
        </authorList>
    </citation>
    <scope>NUCLEOTIDE SEQUENCE [LARGE SCALE GENOMIC DNA]</scope>
    <source>
        <strain evidence="3 4">CBS 121828</strain>
    </source>
</reference>
<evidence type="ECO:0000259" key="2">
    <source>
        <dbReference type="Pfam" id="PF26082"/>
    </source>
</evidence>
<evidence type="ECO:0000313" key="3">
    <source>
        <dbReference type="EMBL" id="KIV79449.1"/>
    </source>
</evidence>
<feature type="compositionally biased region" description="Polar residues" evidence="1">
    <location>
        <begin position="716"/>
        <end position="744"/>
    </location>
</feature>
<proteinExistence type="predicted"/>
<feature type="region of interest" description="Disordered" evidence="1">
    <location>
        <begin position="148"/>
        <end position="169"/>
    </location>
</feature>
<feature type="compositionally biased region" description="Basic and acidic residues" evidence="1">
    <location>
        <begin position="148"/>
        <end position="158"/>
    </location>
</feature>
<feature type="compositionally biased region" description="Polar residues" evidence="1">
    <location>
        <begin position="442"/>
        <end position="455"/>
    </location>
</feature>
<protein>
    <recommendedName>
        <fullName evidence="2">Oxidoreductase acuF-like C2H2 type zinc-finger domain-containing protein</fullName>
    </recommendedName>
</protein>
<dbReference type="EMBL" id="KN846953">
    <property type="protein sequence ID" value="KIV79449.1"/>
    <property type="molecule type" value="Genomic_DNA"/>
</dbReference>
<dbReference type="PANTHER" id="PTHR35391:SF7">
    <property type="entry name" value="C2H2-TYPE DOMAIN-CONTAINING PROTEIN"/>
    <property type="match status" value="1"/>
</dbReference>
<organism evidence="3 4">
    <name type="scientific">Exophiala sideris</name>
    <dbReference type="NCBI Taxonomy" id="1016849"/>
    <lineage>
        <taxon>Eukaryota</taxon>
        <taxon>Fungi</taxon>
        <taxon>Dikarya</taxon>
        <taxon>Ascomycota</taxon>
        <taxon>Pezizomycotina</taxon>
        <taxon>Eurotiomycetes</taxon>
        <taxon>Chaetothyriomycetidae</taxon>
        <taxon>Chaetothyriales</taxon>
        <taxon>Herpotrichiellaceae</taxon>
        <taxon>Exophiala</taxon>
    </lineage>
</organism>
<feature type="region of interest" description="Disordered" evidence="1">
    <location>
        <begin position="705"/>
        <end position="759"/>
    </location>
</feature>
<sequence length="829" mass="93171">MFLAEPNYIFRMRNTILFTKCRTSFINVSRSEVPCKPPRSSPHEMTDTISSILIECLRRLNDVAARKEWAHLDAKLHQVLWNDELGRLRIWAANIGAHQSGQSSLDYRLRDASHIRNQTIKLLQRLRRVIRDIEDLLSSTTSHDAYRGVDDVDYRADDPDADRDDATDEDDTELQQIYHALVDTINCLFQISMVIRRPTQHDRLIGTQKLDVIPFEPFDRALVAHRYPDIEQVLIDRLGSAISRRRAALKYRQRHHAKLGKGVDRAVDDQKDTVSTRLSDTLATNSEESRIDSDTHSDAGTSETSYASSLLKDNEEMTIPAAPTCSADNQPFECPYCFYIITVQNKGAWIRHVFQDLMPYVCVFPDCPLPNRLYDSRHEWHRHLQSAHASNLARGEDTECPLRCGTTVLDSLLVRHLGQHLEDLALFALPRGDSDDEKTTDRFQGTNGNDDSQASPGERETRGHKDQASLQPVDTGANDADTTDALQRLQAVHHVFRQTWLPLCERFLRETRGPSTAEQRLTKISRLFQGIHTNVVSELMEIDVNTREELVSRHGLLVEVRDILGVIDEAGKHDSAFRRTAHGLTRPSESSNEEDPSKGASNKEQTEQDDPVEVHSVPAADHTRKHLQPHNQAAPKAATGAVNVGKAAAAAFGHAAGGMMAIDQIQQYNQRMRMRQAEQYPGMGMQEQLPSGVTDAIPDAIKKPPVVNMAGPGSQHADNAPSQLSESPNQVDPSHAGTTNNSRPLGQPGPLQQQKMKMKMKKSTELDVLPSESRRFIESFPHDNAGNTTTTAKGYTWDCCNCWYRDNLDTHCASCHVRRCSRCRVTKVK</sequence>
<feature type="region of interest" description="Disordered" evidence="1">
    <location>
        <begin position="432"/>
        <end position="480"/>
    </location>
</feature>
<dbReference type="AlphaFoldDB" id="A0A0D1YF38"/>
<dbReference type="OrthoDB" id="6133115at2759"/>
<dbReference type="Proteomes" id="UP000053599">
    <property type="component" value="Unassembled WGS sequence"/>
</dbReference>
<dbReference type="Pfam" id="PF26082">
    <property type="entry name" value="zf-C2H2_AcuF"/>
    <property type="match status" value="1"/>
</dbReference>
<name>A0A0D1YF38_9EURO</name>
<feature type="compositionally biased region" description="Basic and acidic residues" evidence="1">
    <location>
        <begin position="457"/>
        <end position="467"/>
    </location>
</feature>
<feature type="region of interest" description="Disordered" evidence="1">
    <location>
        <begin position="277"/>
        <end position="312"/>
    </location>
</feature>
<feature type="region of interest" description="Disordered" evidence="1">
    <location>
        <begin position="577"/>
        <end position="614"/>
    </location>
</feature>
<evidence type="ECO:0000256" key="1">
    <source>
        <dbReference type="SAM" id="MobiDB-lite"/>
    </source>
</evidence>
<feature type="compositionally biased region" description="Acidic residues" evidence="1">
    <location>
        <begin position="159"/>
        <end position="169"/>
    </location>
</feature>
<accession>A0A0D1YF38</accession>
<dbReference type="STRING" id="1016849.A0A0D1YF38"/>